<accession>W8FAE7</accession>
<sequence>MADAEAVRATQLLSGHFTPGTDSNHQPIDFLYTLPIFFNP</sequence>
<proteinExistence type="predicted"/>
<evidence type="ECO:0000313" key="2">
    <source>
        <dbReference type="Proteomes" id="UP000019423"/>
    </source>
</evidence>
<dbReference type="EMBL" id="CP007145">
    <property type="protein sequence ID" value="AHJ99611.1"/>
    <property type="molecule type" value="Genomic_DNA"/>
</dbReference>
<dbReference type="AlphaFoldDB" id="W8FAE7"/>
<dbReference type="KEGG" id="hsw:Hsw_4016"/>
<evidence type="ECO:0000313" key="1">
    <source>
        <dbReference type="EMBL" id="AHJ99611.1"/>
    </source>
</evidence>
<keyword evidence="2" id="KW-1185">Reference proteome</keyword>
<dbReference type="HOGENOM" id="CLU_3290863_0_0_10"/>
<dbReference type="PATRIC" id="fig|1227739.3.peg.4164"/>
<protein>
    <submittedName>
        <fullName evidence="1">Uncharacterized protein</fullName>
    </submittedName>
</protein>
<dbReference type="STRING" id="1227739.Hsw_4016"/>
<dbReference type="Proteomes" id="UP000019423">
    <property type="component" value="Chromosome"/>
</dbReference>
<name>W8FAE7_9BACT</name>
<gene>
    <name evidence="1" type="ORF">Hsw_4016</name>
</gene>
<organism evidence="1 2">
    <name type="scientific">Hymenobacter swuensis DY53</name>
    <dbReference type="NCBI Taxonomy" id="1227739"/>
    <lineage>
        <taxon>Bacteria</taxon>
        <taxon>Pseudomonadati</taxon>
        <taxon>Bacteroidota</taxon>
        <taxon>Cytophagia</taxon>
        <taxon>Cytophagales</taxon>
        <taxon>Hymenobacteraceae</taxon>
        <taxon>Hymenobacter</taxon>
    </lineage>
</organism>
<reference evidence="1 2" key="1">
    <citation type="submission" date="2014-01" db="EMBL/GenBank/DDBJ databases">
        <title>Complete genome sequence of ionizing-radiation resistance bacterium Hymenobacter swuensis DY53.</title>
        <authorList>
            <person name="Jung J.-H."/>
            <person name="Jeong S.-W."/>
            <person name="Joe M.-H."/>
            <person name="Cho y.-j."/>
            <person name="Kim M.-K."/>
            <person name="Lim S.-Y."/>
        </authorList>
    </citation>
    <scope>NUCLEOTIDE SEQUENCE [LARGE SCALE GENOMIC DNA]</scope>
    <source>
        <strain evidence="1 2">DY53</strain>
    </source>
</reference>